<dbReference type="InterPro" id="IPR001584">
    <property type="entry name" value="Integrase_cat-core"/>
</dbReference>
<dbReference type="AlphaFoldDB" id="A0AAV4AT59"/>
<name>A0AAV4AT59_9GAST</name>
<accession>A0AAV4AT59</accession>
<dbReference type="PANTHER" id="PTHR37984">
    <property type="entry name" value="PROTEIN CBG26694"/>
    <property type="match status" value="1"/>
</dbReference>
<dbReference type="EMBL" id="BLXT01004267">
    <property type="protein sequence ID" value="GFO11316.1"/>
    <property type="molecule type" value="Genomic_DNA"/>
</dbReference>
<dbReference type="GO" id="GO:0003676">
    <property type="term" value="F:nucleic acid binding"/>
    <property type="evidence" value="ECO:0007669"/>
    <property type="project" value="InterPro"/>
</dbReference>
<dbReference type="InterPro" id="IPR012337">
    <property type="entry name" value="RNaseH-like_sf"/>
</dbReference>
<evidence type="ECO:0000259" key="1">
    <source>
        <dbReference type="PROSITE" id="PS50994"/>
    </source>
</evidence>
<protein>
    <submittedName>
        <fullName evidence="2">Pol polyprotein</fullName>
    </submittedName>
</protein>
<reference evidence="2 3" key="1">
    <citation type="journal article" date="2021" name="Elife">
        <title>Chloroplast acquisition without the gene transfer in kleptoplastic sea slugs, Plakobranchus ocellatus.</title>
        <authorList>
            <person name="Maeda T."/>
            <person name="Takahashi S."/>
            <person name="Yoshida T."/>
            <person name="Shimamura S."/>
            <person name="Takaki Y."/>
            <person name="Nagai Y."/>
            <person name="Toyoda A."/>
            <person name="Suzuki Y."/>
            <person name="Arimoto A."/>
            <person name="Ishii H."/>
            <person name="Satoh N."/>
            <person name="Nishiyama T."/>
            <person name="Hasebe M."/>
            <person name="Maruyama T."/>
            <person name="Minagawa J."/>
            <person name="Obokata J."/>
            <person name="Shigenobu S."/>
        </authorList>
    </citation>
    <scope>NUCLEOTIDE SEQUENCE [LARGE SCALE GENOMIC DNA]</scope>
</reference>
<dbReference type="InterPro" id="IPR050951">
    <property type="entry name" value="Retrovirus_Pol_polyprotein"/>
</dbReference>
<evidence type="ECO:0000313" key="2">
    <source>
        <dbReference type="EMBL" id="GFO11316.1"/>
    </source>
</evidence>
<gene>
    <name evidence="2" type="ORF">PoB_003782100</name>
</gene>
<dbReference type="SUPFAM" id="SSF53098">
    <property type="entry name" value="Ribonuclease H-like"/>
    <property type="match status" value="1"/>
</dbReference>
<proteinExistence type="predicted"/>
<dbReference type="InterPro" id="IPR036397">
    <property type="entry name" value="RNaseH_sf"/>
</dbReference>
<dbReference type="GO" id="GO:0015074">
    <property type="term" value="P:DNA integration"/>
    <property type="evidence" value="ECO:0007669"/>
    <property type="project" value="InterPro"/>
</dbReference>
<dbReference type="Gene3D" id="3.30.420.10">
    <property type="entry name" value="Ribonuclease H-like superfamily/Ribonuclease H"/>
    <property type="match status" value="1"/>
</dbReference>
<feature type="domain" description="Integrase catalytic" evidence="1">
    <location>
        <begin position="1"/>
        <end position="75"/>
    </location>
</feature>
<keyword evidence="3" id="KW-1185">Reference proteome</keyword>
<dbReference type="PANTHER" id="PTHR37984:SF5">
    <property type="entry name" value="PROTEIN NYNRIN-LIKE"/>
    <property type="match status" value="1"/>
</dbReference>
<evidence type="ECO:0000313" key="3">
    <source>
        <dbReference type="Proteomes" id="UP000735302"/>
    </source>
</evidence>
<dbReference type="Proteomes" id="UP000735302">
    <property type="component" value="Unassembled WGS sequence"/>
</dbReference>
<dbReference type="PROSITE" id="PS50994">
    <property type="entry name" value="INTEGRASE"/>
    <property type="match status" value="1"/>
</dbReference>
<sequence length="75" mass="8283">MAEAVPLLDAHASACATVLLHHWVARFGVPEDITSDRGGQFTSSLWTQLNNLLGVEANTTTAYHPQTNRMIERLH</sequence>
<organism evidence="2 3">
    <name type="scientific">Plakobranchus ocellatus</name>
    <dbReference type="NCBI Taxonomy" id="259542"/>
    <lineage>
        <taxon>Eukaryota</taxon>
        <taxon>Metazoa</taxon>
        <taxon>Spiralia</taxon>
        <taxon>Lophotrochozoa</taxon>
        <taxon>Mollusca</taxon>
        <taxon>Gastropoda</taxon>
        <taxon>Heterobranchia</taxon>
        <taxon>Euthyneura</taxon>
        <taxon>Panpulmonata</taxon>
        <taxon>Sacoglossa</taxon>
        <taxon>Placobranchoidea</taxon>
        <taxon>Plakobranchidae</taxon>
        <taxon>Plakobranchus</taxon>
    </lineage>
</organism>
<comment type="caution">
    <text evidence="2">The sequence shown here is derived from an EMBL/GenBank/DDBJ whole genome shotgun (WGS) entry which is preliminary data.</text>
</comment>